<dbReference type="OrthoDB" id="9790931at2"/>
<evidence type="ECO:0000259" key="2">
    <source>
        <dbReference type="Pfam" id="PF26334"/>
    </source>
</evidence>
<dbReference type="SUPFAM" id="SSF53756">
    <property type="entry name" value="UDP-Glycosyltransferase/glycogen phosphorylase"/>
    <property type="match status" value="1"/>
</dbReference>
<dbReference type="HOGENOM" id="CLU_057651_1_0_9"/>
<dbReference type="Pfam" id="PF26337">
    <property type="entry name" value="Gtf3_C"/>
    <property type="match status" value="1"/>
</dbReference>
<organism evidence="4 5">
    <name type="scientific">Pediococcus pentosaceus (strain ATCC 25745 / CCUG 21536 / LMG 10740 / 183-1w)</name>
    <dbReference type="NCBI Taxonomy" id="278197"/>
    <lineage>
        <taxon>Bacteria</taxon>
        <taxon>Bacillati</taxon>
        <taxon>Bacillota</taxon>
        <taxon>Bacilli</taxon>
        <taxon>Lactobacillales</taxon>
        <taxon>Lactobacillaceae</taxon>
        <taxon>Pediococcus</taxon>
    </lineage>
</organism>
<evidence type="ECO:0000256" key="1">
    <source>
        <dbReference type="ARBA" id="ARBA00022679"/>
    </source>
</evidence>
<dbReference type="GeneID" id="33061955"/>
<dbReference type="STRING" id="278197.PEPE_0572"/>
<dbReference type="KEGG" id="ppe:PEPE_0572"/>
<dbReference type="InterPro" id="IPR058592">
    <property type="entry name" value="Gtf3_C"/>
</dbReference>
<accession>Q03GL2</accession>
<keyword evidence="1" id="KW-0808">Transferase</keyword>
<dbReference type="AlphaFoldDB" id="Q03GL2"/>
<feature type="domain" description="Glucosyltransferase 3-like N-terminal" evidence="2">
    <location>
        <begin position="3"/>
        <end position="152"/>
    </location>
</feature>
<proteinExistence type="predicted"/>
<dbReference type="RefSeq" id="WP_011673158.1">
    <property type="nucleotide sequence ID" value="NC_008525.1"/>
</dbReference>
<evidence type="ECO:0000313" key="4">
    <source>
        <dbReference type="EMBL" id="ABJ67660.1"/>
    </source>
</evidence>
<dbReference type="Proteomes" id="UP000000773">
    <property type="component" value="Chromosome"/>
</dbReference>
<dbReference type="EMBL" id="CP000422">
    <property type="protein sequence ID" value="ABJ67660.1"/>
    <property type="molecule type" value="Genomic_DNA"/>
</dbReference>
<protein>
    <submittedName>
        <fullName evidence="4">Glycosyltransferase</fullName>
    </submittedName>
</protein>
<dbReference type="Gene3D" id="3.40.50.2000">
    <property type="entry name" value="Glycogen Phosphorylase B"/>
    <property type="match status" value="2"/>
</dbReference>
<name>Q03GL2_PEDPA</name>
<dbReference type="PIRSF" id="PIRSF007023">
    <property type="entry name" value="UDP-Galf_transf"/>
    <property type="match status" value="1"/>
</dbReference>
<evidence type="ECO:0000259" key="3">
    <source>
        <dbReference type="Pfam" id="PF26337"/>
    </source>
</evidence>
<sequence length="338" mass="38813">MANYVLRITNGQKNTAGDKAKKDITSILNKQGFKSVEIRLRESKLIKLFTTNFMINKQLNNFKKNDIFVIQYPMYSRFATKIILNKCEKKGIRTICVIHDLEALRLYKNDENKIAEEKAILSRFNCLIVHNEKMREWLVEQDVKVPMVSLQIFDYLNDKELVKVENKLNLIFAGNLEKSAFLEKWNLEKKITVFGVHPSDLYPHNVIYKGVKTPDELPKYLSGSFGLIWDGNSIETNTGIYGDYTKYNNPHKVSLYLSSGLPVIVWKKAAISEFIVKNKLGISIDSLGDLEDSLSKINAEKYTNMVSNVEKMARKLRKGTFTTKAVEKAINLIKSIEK</sequence>
<evidence type="ECO:0000313" key="5">
    <source>
        <dbReference type="Proteomes" id="UP000000773"/>
    </source>
</evidence>
<dbReference type="eggNOG" id="COG0438">
    <property type="taxonomic scope" value="Bacteria"/>
</dbReference>
<dbReference type="InterPro" id="IPR058591">
    <property type="entry name" value="Gtf3_N"/>
</dbReference>
<reference evidence="4 5" key="1">
    <citation type="journal article" date="2006" name="Proc. Natl. Acad. Sci. U.S.A.">
        <title>Comparative genomics of the lactic acid bacteria.</title>
        <authorList>
            <person name="Makarova K."/>
            <person name="Slesarev A."/>
            <person name="Wolf Y."/>
            <person name="Sorokin A."/>
            <person name="Mirkin B."/>
            <person name="Koonin E."/>
            <person name="Pavlov A."/>
            <person name="Pavlova N."/>
            <person name="Karamychev V."/>
            <person name="Polouchine N."/>
            <person name="Shakhova V."/>
            <person name="Grigoriev I."/>
            <person name="Lou Y."/>
            <person name="Rohksar D."/>
            <person name="Lucas S."/>
            <person name="Huang K."/>
            <person name="Goodstein D.M."/>
            <person name="Hawkins T."/>
            <person name="Plengvidhya V."/>
            <person name="Welker D."/>
            <person name="Hughes J."/>
            <person name="Goh Y."/>
            <person name="Benson A."/>
            <person name="Baldwin K."/>
            <person name="Lee J.H."/>
            <person name="Diaz-Muniz I."/>
            <person name="Dosti B."/>
            <person name="Smeianov V."/>
            <person name="Wechter W."/>
            <person name="Barabote R."/>
            <person name="Lorca G."/>
            <person name="Altermann E."/>
            <person name="Barrangou R."/>
            <person name="Ganesan B."/>
            <person name="Xie Y."/>
            <person name="Rawsthorne H."/>
            <person name="Tamir D."/>
            <person name="Parker C."/>
            <person name="Breidt F."/>
            <person name="Broadbent J."/>
            <person name="Hutkins R."/>
            <person name="O'Sullivan D."/>
            <person name="Steele J."/>
            <person name="Unlu G."/>
            <person name="Saier M."/>
            <person name="Klaenhammer T."/>
            <person name="Richardson P."/>
            <person name="Kozyavkin S."/>
            <person name="Weimer B."/>
            <person name="Mills D."/>
        </authorList>
    </citation>
    <scope>NUCLEOTIDE SEQUENCE [LARGE SCALE GENOMIC DNA]</scope>
    <source>
        <strain evidence="5">ATCC 25745 / CCUG 21536 / LMG 10740 / 183-1w</strain>
    </source>
</reference>
<dbReference type="Pfam" id="PF26334">
    <property type="entry name" value="Gtf3_N"/>
    <property type="match status" value="1"/>
</dbReference>
<feature type="domain" description="Glucosyltransferase 3-like C-terminal" evidence="3">
    <location>
        <begin position="170"/>
        <end position="329"/>
    </location>
</feature>
<gene>
    <name evidence="4" type="ordered locus">PEPE_0572</name>
</gene>